<dbReference type="GO" id="GO:0051539">
    <property type="term" value="F:4 iron, 4 sulfur cluster binding"/>
    <property type="evidence" value="ECO:0007669"/>
    <property type="project" value="UniProtKB-KW"/>
</dbReference>
<dbReference type="GO" id="GO:0006284">
    <property type="term" value="P:base-excision repair"/>
    <property type="evidence" value="ECO:0007669"/>
    <property type="project" value="InterPro"/>
</dbReference>
<gene>
    <name evidence="12" type="ORF">DFR58_102223</name>
</gene>
<evidence type="ECO:0000313" key="12">
    <source>
        <dbReference type="EMBL" id="RCX20151.1"/>
    </source>
</evidence>
<evidence type="ECO:0000256" key="9">
    <source>
        <dbReference type="ARBA" id="ARBA00023204"/>
    </source>
</evidence>
<evidence type="ECO:0000256" key="3">
    <source>
        <dbReference type="ARBA" id="ARBA00022485"/>
    </source>
</evidence>
<evidence type="ECO:0000256" key="5">
    <source>
        <dbReference type="ARBA" id="ARBA00022763"/>
    </source>
</evidence>
<dbReference type="InterPro" id="IPR023170">
    <property type="entry name" value="HhH_base_excis_C"/>
</dbReference>
<dbReference type="Gene3D" id="1.10.1670.10">
    <property type="entry name" value="Helix-hairpin-Helix base-excision DNA repair enzymes (C-terminal)"/>
    <property type="match status" value="1"/>
</dbReference>
<reference evidence="12 13" key="1">
    <citation type="submission" date="2018-07" db="EMBL/GenBank/DDBJ databases">
        <title>Genomic Encyclopedia of Type Strains, Phase IV (KMG-IV): sequencing the most valuable type-strain genomes for metagenomic binning, comparative biology and taxonomic classification.</title>
        <authorList>
            <person name="Goeker M."/>
        </authorList>
    </citation>
    <scope>NUCLEOTIDE SEQUENCE [LARGE SCALE GENOMIC DNA]</scope>
    <source>
        <strain evidence="12 13">DSM 27016</strain>
    </source>
</reference>
<dbReference type="PROSITE" id="PS00764">
    <property type="entry name" value="ENDONUCLEASE_III_1"/>
    <property type="match status" value="1"/>
</dbReference>
<dbReference type="PIRSF" id="PIRSF001435">
    <property type="entry name" value="Nth"/>
    <property type="match status" value="1"/>
</dbReference>
<dbReference type="CDD" id="cd00056">
    <property type="entry name" value="ENDO3c"/>
    <property type="match status" value="1"/>
</dbReference>
<evidence type="ECO:0000256" key="6">
    <source>
        <dbReference type="ARBA" id="ARBA00022801"/>
    </source>
</evidence>
<evidence type="ECO:0000256" key="2">
    <source>
        <dbReference type="ARBA" id="ARBA00008343"/>
    </source>
</evidence>
<dbReference type="GO" id="GO:0016798">
    <property type="term" value="F:hydrolase activity, acting on glycosyl bonds"/>
    <property type="evidence" value="ECO:0007669"/>
    <property type="project" value="UniProtKB-KW"/>
</dbReference>
<evidence type="ECO:0000259" key="11">
    <source>
        <dbReference type="SMART" id="SM00478"/>
    </source>
</evidence>
<comment type="similarity">
    <text evidence="2">Belongs to the Nth/MutY family.</text>
</comment>
<comment type="caution">
    <text evidence="12">The sequence shown here is derived from an EMBL/GenBank/DDBJ whole genome shotgun (WGS) entry which is preliminary data.</text>
</comment>
<evidence type="ECO:0000256" key="1">
    <source>
        <dbReference type="ARBA" id="ARBA00001966"/>
    </source>
</evidence>
<dbReference type="InterPro" id="IPR011257">
    <property type="entry name" value="DNA_glycosylase"/>
</dbReference>
<keyword evidence="9" id="KW-0234">DNA repair</keyword>
<evidence type="ECO:0000256" key="10">
    <source>
        <dbReference type="ARBA" id="ARBA00023295"/>
    </source>
</evidence>
<dbReference type="Gene3D" id="1.10.340.30">
    <property type="entry name" value="Hypothetical protein, domain 2"/>
    <property type="match status" value="1"/>
</dbReference>
<accession>A0A369BFG2</accession>
<dbReference type="Proteomes" id="UP000253034">
    <property type="component" value="Unassembled WGS sequence"/>
</dbReference>
<keyword evidence="8" id="KW-0411">Iron-sulfur</keyword>
<dbReference type="PANTHER" id="PTHR10359:SF19">
    <property type="entry name" value="DNA REPAIR GLYCOSYLASE MJ1434-RELATED"/>
    <property type="match status" value="1"/>
</dbReference>
<dbReference type="Pfam" id="PF00730">
    <property type="entry name" value="HhH-GPD"/>
    <property type="match status" value="1"/>
</dbReference>
<keyword evidence="13" id="KW-1185">Reference proteome</keyword>
<evidence type="ECO:0000256" key="4">
    <source>
        <dbReference type="ARBA" id="ARBA00022723"/>
    </source>
</evidence>
<dbReference type="AlphaFoldDB" id="A0A369BFG2"/>
<dbReference type="GO" id="GO:0046872">
    <property type="term" value="F:metal ion binding"/>
    <property type="evidence" value="ECO:0007669"/>
    <property type="project" value="UniProtKB-KW"/>
</dbReference>
<dbReference type="OrthoDB" id="9802365at2"/>
<keyword evidence="5" id="KW-0227">DNA damage</keyword>
<evidence type="ECO:0000313" key="13">
    <source>
        <dbReference type="Proteomes" id="UP000253034"/>
    </source>
</evidence>
<keyword evidence="3" id="KW-0004">4Fe-4S</keyword>
<dbReference type="SUPFAM" id="SSF48150">
    <property type="entry name" value="DNA-glycosylase"/>
    <property type="match status" value="1"/>
</dbReference>
<dbReference type="SMART" id="SM00478">
    <property type="entry name" value="ENDO3c"/>
    <property type="match status" value="1"/>
</dbReference>
<evidence type="ECO:0000256" key="7">
    <source>
        <dbReference type="ARBA" id="ARBA00023004"/>
    </source>
</evidence>
<dbReference type="PANTHER" id="PTHR10359">
    <property type="entry name" value="A/G-SPECIFIC ADENINE GLYCOSYLASE/ENDONUCLEASE III"/>
    <property type="match status" value="1"/>
</dbReference>
<protein>
    <submittedName>
        <fullName evidence="12">DNA-3-methyladenine glycosylase III</fullName>
    </submittedName>
</protein>
<feature type="domain" description="HhH-GPD" evidence="11">
    <location>
        <begin position="40"/>
        <end position="199"/>
    </location>
</feature>
<name>A0A369BFG2_9FIRM</name>
<dbReference type="EMBL" id="QPJT01000002">
    <property type="protein sequence ID" value="RCX20151.1"/>
    <property type="molecule type" value="Genomic_DNA"/>
</dbReference>
<dbReference type="InterPro" id="IPR003265">
    <property type="entry name" value="HhH-GPD_domain"/>
</dbReference>
<keyword evidence="7" id="KW-0408">Iron</keyword>
<keyword evidence="4" id="KW-0479">Metal-binding</keyword>
<organism evidence="12 13">
    <name type="scientific">Anaerobacterium chartisolvens</name>
    <dbReference type="NCBI Taxonomy" id="1297424"/>
    <lineage>
        <taxon>Bacteria</taxon>
        <taxon>Bacillati</taxon>
        <taxon>Bacillota</taxon>
        <taxon>Clostridia</taxon>
        <taxon>Eubacteriales</taxon>
        <taxon>Oscillospiraceae</taxon>
        <taxon>Anaerobacterium</taxon>
    </lineage>
</organism>
<keyword evidence="6" id="KW-0378">Hydrolase</keyword>
<comment type="cofactor">
    <cofactor evidence="1">
        <name>[4Fe-4S] cluster</name>
        <dbReference type="ChEBI" id="CHEBI:49883"/>
    </cofactor>
</comment>
<keyword evidence="10" id="KW-0326">Glycosidase</keyword>
<dbReference type="InterPro" id="IPR004035">
    <property type="entry name" value="Endouclease-III_FeS-bd_BS"/>
</dbReference>
<evidence type="ECO:0000256" key="8">
    <source>
        <dbReference type="ARBA" id="ARBA00023014"/>
    </source>
</evidence>
<sequence>MDIGLNRALMDIYGSMYEKEGSRHWWPAENDFEMIVGAILTQFVSWKNVTTAIENLKRENLLSIEGICSANIEILEELIRCTRFYKQKAKKLKVFCLHVESRYRGSLDKMFENDLYDLRRELLSLYGIGKETADCIILYAARKPIFVVDAYTRRVFGRLGYFKEDESYDNMQRFFMDNLEHDTELFNEYHAQIDGVGSKYCLGKSPLCPECPLSKICKI</sequence>
<proteinExistence type="inferred from homology"/>